<evidence type="ECO:0000256" key="1">
    <source>
        <dbReference type="ARBA" id="ARBA00023054"/>
    </source>
</evidence>
<feature type="coiled-coil region" evidence="2">
    <location>
        <begin position="454"/>
        <end position="565"/>
    </location>
</feature>
<feature type="coiled-coil region" evidence="2">
    <location>
        <begin position="73"/>
        <end position="121"/>
    </location>
</feature>
<evidence type="ECO:0000313" key="5">
    <source>
        <dbReference type="EMBL" id="KAL1491832.1"/>
    </source>
</evidence>
<proteinExistence type="predicted"/>
<protein>
    <recommendedName>
        <fullName evidence="4">Rootletin-like coiled-coil domain-containing protein</fullName>
    </recommendedName>
</protein>
<name>A0ABD1EAZ3_HYPHA</name>
<feature type="coiled-coil region" evidence="2">
    <location>
        <begin position="305"/>
        <end position="353"/>
    </location>
</feature>
<feature type="coiled-coil region" evidence="2">
    <location>
        <begin position="1471"/>
        <end position="1759"/>
    </location>
</feature>
<organism evidence="5 6">
    <name type="scientific">Hypothenemus hampei</name>
    <name type="common">Coffee berry borer</name>
    <dbReference type="NCBI Taxonomy" id="57062"/>
    <lineage>
        <taxon>Eukaryota</taxon>
        <taxon>Metazoa</taxon>
        <taxon>Ecdysozoa</taxon>
        <taxon>Arthropoda</taxon>
        <taxon>Hexapoda</taxon>
        <taxon>Insecta</taxon>
        <taxon>Pterygota</taxon>
        <taxon>Neoptera</taxon>
        <taxon>Endopterygota</taxon>
        <taxon>Coleoptera</taxon>
        <taxon>Polyphaga</taxon>
        <taxon>Cucujiformia</taxon>
        <taxon>Curculionidae</taxon>
        <taxon>Scolytinae</taxon>
        <taxon>Hypothenemus</taxon>
    </lineage>
</organism>
<feature type="coiled-coil region" evidence="2">
    <location>
        <begin position="145"/>
        <end position="217"/>
    </location>
</feature>
<dbReference type="EMBL" id="JBDJPC010000009">
    <property type="protein sequence ID" value="KAL1491832.1"/>
    <property type="molecule type" value="Genomic_DNA"/>
</dbReference>
<evidence type="ECO:0000256" key="2">
    <source>
        <dbReference type="SAM" id="Coils"/>
    </source>
</evidence>
<dbReference type="InterPro" id="IPR055167">
    <property type="entry name" value="Rootletin-like_CC"/>
</dbReference>
<comment type="caution">
    <text evidence="5">The sequence shown here is derived from an EMBL/GenBank/DDBJ whole genome shotgun (WGS) entry which is preliminary data.</text>
</comment>
<keyword evidence="1 2" id="KW-0175">Coiled coil</keyword>
<feature type="region of interest" description="Disordered" evidence="3">
    <location>
        <begin position="1408"/>
        <end position="1435"/>
    </location>
</feature>
<feature type="compositionally biased region" description="Basic and acidic residues" evidence="3">
    <location>
        <begin position="29"/>
        <end position="44"/>
    </location>
</feature>
<dbReference type="Gene3D" id="1.10.287.1490">
    <property type="match status" value="1"/>
</dbReference>
<dbReference type="PANTHER" id="PTHR23159:SF31">
    <property type="entry name" value="CENTROSOME-ASSOCIATED PROTEIN CEP250 ISOFORM X1"/>
    <property type="match status" value="1"/>
</dbReference>
<dbReference type="PANTHER" id="PTHR23159">
    <property type="entry name" value="CENTROSOMAL PROTEIN 2"/>
    <property type="match status" value="1"/>
</dbReference>
<dbReference type="Pfam" id="PF15035">
    <property type="entry name" value="Rootletin"/>
    <property type="match status" value="1"/>
</dbReference>
<evidence type="ECO:0000313" key="6">
    <source>
        <dbReference type="Proteomes" id="UP001566132"/>
    </source>
</evidence>
<feature type="region of interest" description="Disordered" evidence="3">
    <location>
        <begin position="29"/>
        <end position="71"/>
    </location>
</feature>
<sequence length="1986" mass="231448">MNTIKSFSINCRIRDKQLVFCVSEKQRTLPKKVQDPTKKMERKMPAPVYRSKSRMRGDGGGGSSDEDPQQDLRQRLQDEAALYRKRLETYKQAQQNQAALVSRLQAKVLQYKQRCADLEAQMIQPGLVPAVPAGTALEQAQQHLREMREEKITDLDTALQRLLEERTKSEKLMELNKLLREQLEESHQTNETLTGDLQKLTNDFESLREEMIIKEDEWKDEEQAFNDYYSTEHNRLLNLWRDVVSVKRLFMEIQSTTERDVNKLKGDVMEMGREMLMACARMDTNVFTENLIGAKSINSKDNQDYTSVQAEIQALKAEKAKFELEFQIKDDKMQQLINEIQILETRCSESDQQIMEMSKIQDDVDILEGALREIAQALIQDADTKDLDISQATHVHLSAAPPIPQKSPRRSGRTIVAHAAFAESTISAVQAALHKYQSYIHELQVKLQSNKEQLLLVRKQLENSENSIATLERRTNDLVHQLDTSKAQCSQLAQEKDSLQKSLESLKSDKSQLDRNRVDLNGMLDVLNQDYEKLSKVNGKLQKELESVYQEKAFLQSEMDRLNQDAELREISLRGEEDRCSRMHEELLTVREELHRMSLAHDLLEQQKLEAESLIGNLEKIKMDYELQLDRLLGESSNAQDSLIKKETIASNLEMDKKKLQEDMKRMEEEKLALQTQCNDYQNDIQSLRKELLQAEQIKLDLESDKLTSNEKCRFLEMEKEKIEMELNQVSRERNDLSNQLTVMGRKRDTLNEEIMRCKQKLEQANETNARINRTLEELVKECEQKQCSIDGLEKEIQRTQELLAAIRSEKEALEAILFDTQTNLEASEGKKVQLEKELQDLLVKQEQSKSQIVKLTKDLERSEKRCSEIKNTMVQQAGNKEAEFKQTMEKLQQQNEENVKKLTEERDKIRVSLEKRLQQSLAQLENEKNGEIQQLADRVEALQNHIDNLCQQHEELMLRAENDKQQALLIAHHDQKALHDKLEICRRDLDDERESLERLKREANGRYDQDRVIINQLKDELNKFKTKLEEAKTRSEEEKIALQQKIEEIRVERDNAQNEVENLRVQLHLCEDKNESIGNSLHDTARKLKEVENNAECLRKELTDVRRLLTDSNFEKEKYQNSNKDLRDHVKRTESEKREQARQLEDAYQKISNLEEAKSAIEHDRLKLQNQIRDLEKENLQTDHHVQNIQDELQRVQAANVQQQQEEKDLQARLLNEVEERERSHQEVHQLRKQISELDRNLEHTRQELNRSRSHTGQVEEQWHAREQDLLIHLEDCRVKEKRLEDQKHNLEVCLVDATQQIQELKAKLGGAEGRVRNLETQLAQLESSKRDIEQKLYSIVSTLRRIAGIQLDGSVSVPYRLLSPSRRWSPARSHEEKDTVIEVDPEAVRKGVRNLMQQVAQLERERDDYKTQVSSAKKQLQEAQDTQSKGDHKLTKVLQSLRTLQEEKGTLEATVGQKNMELRTQSELLLKKTEEAKQMREKVVGLELNLSGESDQKRQFEEKIEKLRSALNRAEADKRNLQEELARSENRSTKLELQRMSSEGDLQRLQMMLKEKDASIQKLQEKCDLQNKSVASLEERCVSLKSTIDQLNSSLEKVSNSESELRTEVQRLQRHLMETTSSQQTESERLKQMQKLLVNSENDRRVLSERLETIQGNLAEMRRNNQILQDQISRLNNEIANNEVQKSALESQLRLAQWPADAPLGSHQEDELRIQLHSIQKERNELRGKVDSMSNKVRQLEAENRNLERLAAKSGTQSRSGISTKAYERPEKYERLDKYDRTEKYELDASISELEKFEQENRELRVKIARLEGDLAEKEAELARLRTQRPSLDAKFDRAEIERYRAAQLQAERLLEAREQSHRQQISRLESQMKLLREQLNEEIKRRQQYVLRSTKAGREMQQLRQALGDSLRTVSQDPSLDALLLEHEARKLGGLLLKPKCFRLIILFIFKDNTLSTTASLPPALTLPSPSSSYLRSMTPQPK</sequence>
<evidence type="ECO:0000256" key="3">
    <source>
        <dbReference type="SAM" id="MobiDB-lite"/>
    </source>
</evidence>
<dbReference type="Proteomes" id="UP001566132">
    <property type="component" value="Unassembled WGS sequence"/>
</dbReference>
<feature type="domain" description="Rootletin-like coiled-coil" evidence="4">
    <location>
        <begin position="84"/>
        <end position="270"/>
    </location>
</feature>
<feature type="region of interest" description="Disordered" evidence="3">
    <location>
        <begin position="1120"/>
        <end position="1143"/>
    </location>
</feature>
<feature type="coiled-coil region" evidence="2">
    <location>
        <begin position="1289"/>
        <end position="1337"/>
    </location>
</feature>
<feature type="compositionally biased region" description="Polar residues" evidence="3">
    <location>
        <begin position="1413"/>
        <end position="1429"/>
    </location>
</feature>
<evidence type="ECO:0000259" key="4">
    <source>
        <dbReference type="Pfam" id="PF15035"/>
    </source>
</evidence>
<reference evidence="5 6" key="1">
    <citation type="submission" date="2024-05" db="EMBL/GenBank/DDBJ databases">
        <title>Genetic variation in Jamaican populations of the coffee berry borer (Hypothenemus hampei).</title>
        <authorList>
            <person name="Errbii M."/>
            <person name="Myrie A."/>
        </authorList>
    </citation>
    <scope>NUCLEOTIDE SEQUENCE [LARGE SCALE GENOMIC DNA]</scope>
    <source>
        <strain evidence="5">JA-Hopewell-2020-01-JO</strain>
        <tissue evidence="5">Whole body</tissue>
    </source>
</reference>
<gene>
    <name evidence="5" type="ORF">ABEB36_012367</name>
</gene>
<accession>A0ABD1EAZ3</accession>
<feature type="coiled-coil region" evidence="2">
    <location>
        <begin position="1789"/>
        <end position="1888"/>
    </location>
</feature>
<keyword evidence="6" id="KW-1185">Reference proteome</keyword>